<proteinExistence type="predicted"/>
<name>A0A1X7VIS2_AMPQE</name>
<organism evidence="1">
    <name type="scientific">Amphimedon queenslandica</name>
    <name type="common">Sponge</name>
    <dbReference type="NCBI Taxonomy" id="400682"/>
    <lineage>
        <taxon>Eukaryota</taxon>
        <taxon>Metazoa</taxon>
        <taxon>Porifera</taxon>
        <taxon>Demospongiae</taxon>
        <taxon>Heteroscleromorpha</taxon>
        <taxon>Haplosclerida</taxon>
        <taxon>Niphatidae</taxon>
        <taxon>Amphimedon</taxon>
    </lineage>
</organism>
<protein>
    <submittedName>
        <fullName evidence="1">Uncharacterized protein</fullName>
    </submittedName>
</protein>
<sequence>MVIHIFHDILKIQEVTNQTEFLSVKFKMPEVTEFQLFKVGFKNASCFTDFSVFLFSVS</sequence>
<reference evidence="1" key="1">
    <citation type="submission" date="2017-05" db="UniProtKB">
        <authorList>
            <consortium name="EnsemblMetazoa"/>
        </authorList>
    </citation>
    <scope>IDENTIFICATION</scope>
</reference>
<evidence type="ECO:0000313" key="1">
    <source>
        <dbReference type="EnsemblMetazoa" id="Aqu2.1.40251_001"/>
    </source>
</evidence>
<dbReference type="AlphaFoldDB" id="A0A1X7VIS2"/>
<dbReference type="InParanoid" id="A0A1X7VIS2"/>
<accession>A0A1X7VIS2</accession>
<dbReference type="EnsemblMetazoa" id="Aqu2.1.40251_001">
    <property type="protein sequence ID" value="Aqu2.1.40251_001"/>
    <property type="gene ID" value="Aqu2.1.40251"/>
</dbReference>